<dbReference type="Proteomes" id="UP000267128">
    <property type="component" value="Unassembled WGS sequence"/>
</dbReference>
<dbReference type="EMBL" id="RJSE01000005">
    <property type="protein sequence ID" value="RNL64070.1"/>
    <property type="molecule type" value="Genomic_DNA"/>
</dbReference>
<organism evidence="2 3">
    <name type="scientific">Nocardioides marmoriginsengisoli</name>
    <dbReference type="NCBI Taxonomy" id="661483"/>
    <lineage>
        <taxon>Bacteria</taxon>
        <taxon>Bacillati</taxon>
        <taxon>Actinomycetota</taxon>
        <taxon>Actinomycetes</taxon>
        <taxon>Propionibacteriales</taxon>
        <taxon>Nocardioidaceae</taxon>
        <taxon>Nocardioides</taxon>
    </lineage>
</organism>
<keyword evidence="3" id="KW-1185">Reference proteome</keyword>
<evidence type="ECO:0000313" key="2">
    <source>
        <dbReference type="EMBL" id="RNL64070.1"/>
    </source>
</evidence>
<feature type="transmembrane region" description="Helical" evidence="1">
    <location>
        <begin position="289"/>
        <end position="310"/>
    </location>
</feature>
<reference evidence="2 3" key="1">
    <citation type="submission" date="2018-11" db="EMBL/GenBank/DDBJ databases">
        <authorList>
            <person name="Li F."/>
        </authorList>
    </citation>
    <scope>NUCLEOTIDE SEQUENCE [LARGE SCALE GENOMIC DNA]</scope>
    <source>
        <strain evidence="2 3">Gsoil 097</strain>
    </source>
</reference>
<feature type="transmembrane region" description="Helical" evidence="1">
    <location>
        <begin position="345"/>
        <end position="362"/>
    </location>
</feature>
<keyword evidence="1" id="KW-0812">Transmembrane</keyword>
<name>A0A3N0CKV0_9ACTN</name>
<comment type="caution">
    <text evidence="2">The sequence shown here is derived from an EMBL/GenBank/DDBJ whole genome shotgun (WGS) entry which is preliminary data.</text>
</comment>
<dbReference type="RefSeq" id="WP_123226647.1">
    <property type="nucleotide sequence ID" value="NZ_RJSE01000005.1"/>
</dbReference>
<protein>
    <recommendedName>
        <fullName evidence="4">Glycosyltransferase RgtA/B/C/D-like domain-containing protein</fullName>
    </recommendedName>
</protein>
<keyword evidence="1" id="KW-0472">Membrane</keyword>
<evidence type="ECO:0000256" key="1">
    <source>
        <dbReference type="SAM" id="Phobius"/>
    </source>
</evidence>
<evidence type="ECO:0008006" key="4">
    <source>
        <dbReference type="Google" id="ProtNLM"/>
    </source>
</evidence>
<accession>A0A3N0CKV0</accession>
<dbReference type="OrthoDB" id="4850880at2"/>
<sequence length="471" mass="52027">MRTEHRNTSAPTRWGRVLPWALGLLAALVLTEAWRQVGHPYIAHDDWGFLLPVDAARRDAMLDHVLAEGRWLNYLWWLGPGHLLTPVTAVLLFGTAYLTFVAGVARRWAPGWLGLPVALALFSSPMIADLWLWPATLGPSMLITAVAALTVSRCARRPQLLRAWVVLATFLAFLSYPPAALVILVIVVVELVDRSLRELTGITVVFGLAYVASALVVFTLNQIAFGTFGIEPMAWRRPNPLHDLGDVGQNLRTYADSVGELVGSTTIPIALGALGVAVCLALPRLRARGLRLVLLVVALLGVQAATTIASGTFTPYRSNAWLWLLVVVPFVWIARETSARQWGRAAAVVALVVVGSWGIRYWQAAVEYSQDRREHYQRIEDRVVAEARKAPYDAIYLLGSEEDWRRGLFRQETQYLSEKTRADHGITLLGCHPPSCRLGSRPSVVARIAAGRHVMRTGDYIVVVPSAARHR</sequence>
<feature type="transmembrane region" description="Helical" evidence="1">
    <location>
        <begin position="316"/>
        <end position="333"/>
    </location>
</feature>
<feature type="transmembrane region" description="Helical" evidence="1">
    <location>
        <begin position="201"/>
        <end position="225"/>
    </location>
</feature>
<feature type="transmembrane region" description="Helical" evidence="1">
    <location>
        <begin position="83"/>
        <end position="105"/>
    </location>
</feature>
<gene>
    <name evidence="2" type="ORF">EFK50_05845</name>
</gene>
<keyword evidence="1" id="KW-1133">Transmembrane helix</keyword>
<feature type="transmembrane region" description="Helical" evidence="1">
    <location>
        <begin position="163"/>
        <end position="189"/>
    </location>
</feature>
<proteinExistence type="predicted"/>
<dbReference type="AlphaFoldDB" id="A0A3N0CKV0"/>
<feature type="transmembrane region" description="Helical" evidence="1">
    <location>
        <begin position="112"/>
        <end position="133"/>
    </location>
</feature>
<evidence type="ECO:0000313" key="3">
    <source>
        <dbReference type="Proteomes" id="UP000267128"/>
    </source>
</evidence>
<feature type="transmembrane region" description="Helical" evidence="1">
    <location>
        <begin position="261"/>
        <end position="282"/>
    </location>
</feature>